<accession>A0A424W6A1</accession>
<dbReference type="Proteomes" id="UP000285324">
    <property type="component" value="Unassembled WGS sequence"/>
</dbReference>
<protein>
    <submittedName>
        <fullName evidence="1">Uncharacterized protein</fullName>
    </submittedName>
</protein>
<dbReference type="RefSeq" id="WP_124260399.1">
    <property type="nucleotide sequence ID" value="NZ_QVXO01000055.1"/>
</dbReference>
<evidence type="ECO:0000313" key="2">
    <source>
        <dbReference type="Proteomes" id="UP000285324"/>
    </source>
</evidence>
<proteinExistence type="predicted"/>
<evidence type="ECO:0000313" key="1">
    <source>
        <dbReference type="EMBL" id="RPJ88773.1"/>
    </source>
</evidence>
<organism evidence="1 2">
    <name type="scientific">Alcaligenes xylosoxydans xylosoxydans</name>
    <name type="common">Achromobacter xylosoxidans</name>
    <dbReference type="NCBI Taxonomy" id="85698"/>
    <lineage>
        <taxon>Bacteria</taxon>
        <taxon>Pseudomonadati</taxon>
        <taxon>Pseudomonadota</taxon>
        <taxon>Betaproteobacteria</taxon>
        <taxon>Burkholderiales</taxon>
        <taxon>Alcaligenaceae</taxon>
        <taxon>Achromobacter</taxon>
    </lineage>
</organism>
<reference evidence="1 2" key="1">
    <citation type="submission" date="2018-08" db="EMBL/GenBank/DDBJ databases">
        <title>Achromobacter xylosoxidans Genome sequencing and assembly.</title>
        <authorList>
            <person name="Wang R."/>
            <person name="Rensing C."/>
            <person name="Li Y."/>
        </authorList>
    </citation>
    <scope>NUCLEOTIDE SEQUENCE [LARGE SCALE GENOMIC DNA]</scope>
    <source>
        <strain evidence="1 2">GD003A</strain>
    </source>
</reference>
<gene>
    <name evidence="1" type="ORF">DY367_26050</name>
</gene>
<dbReference type="EMBL" id="QVXO01000055">
    <property type="protein sequence ID" value="RPJ88773.1"/>
    <property type="molecule type" value="Genomic_DNA"/>
</dbReference>
<dbReference type="AlphaFoldDB" id="A0A424W6A1"/>
<comment type="caution">
    <text evidence="1">The sequence shown here is derived from an EMBL/GenBank/DDBJ whole genome shotgun (WGS) entry which is preliminary data.</text>
</comment>
<name>A0A424W6A1_ALCXX</name>
<sequence>MLAQAATPAMTPRQQQLLAAAESSSPVYAAWRERYAVLIAVEPKLQRAVLYTRCAKPGGERLLDPNYRAYAETVGGAYRRYLQDSGPASAMASTTKLWAADQLTEAEYQRSLRWLTSANTLPLRNVRDVGTILSQYLENSVDVSSGQLNLAVLLAMKETLAKAGQLGPVVKAFAQVDAAKAALFESLPTELPLKDEQIQQWYEVATWLDKAGNTVQLAYWFAVPQESIDAMAEDVFEERVNQGLQALQAYQRKGPVEDSDVHTLNDEQKLGRKIAYYFGDLASDEIAQVSVDAHNWMSKQAQAYIDKHRAVMCSSPRR</sequence>
<dbReference type="OrthoDB" id="8667209at2"/>